<evidence type="ECO:0008006" key="4">
    <source>
        <dbReference type="Google" id="ProtNLM"/>
    </source>
</evidence>
<evidence type="ECO:0000313" key="3">
    <source>
        <dbReference type="Proteomes" id="UP001222932"/>
    </source>
</evidence>
<dbReference type="InterPro" id="IPR029058">
    <property type="entry name" value="AB_hydrolase_fold"/>
</dbReference>
<reference evidence="2" key="2">
    <citation type="submission" date="2023-06" db="EMBL/GenBank/DDBJ databases">
        <authorList>
            <person name="Kobayashi Y."/>
            <person name="Kayamori A."/>
            <person name="Aoki K."/>
            <person name="Shiwa Y."/>
            <person name="Fujita N."/>
            <person name="Sugita T."/>
            <person name="Iwasaki W."/>
            <person name="Tanaka N."/>
            <person name="Takashima M."/>
        </authorList>
    </citation>
    <scope>NUCLEOTIDE SEQUENCE</scope>
    <source>
        <strain evidence="2">HIS016</strain>
    </source>
</reference>
<feature type="region of interest" description="Disordered" evidence="1">
    <location>
        <begin position="323"/>
        <end position="362"/>
    </location>
</feature>
<dbReference type="EMBL" id="BTCM01000005">
    <property type="protein sequence ID" value="GMK58413.1"/>
    <property type="molecule type" value="Genomic_DNA"/>
</dbReference>
<comment type="caution">
    <text evidence="2">The sequence shown here is derived from an EMBL/GenBank/DDBJ whole genome shotgun (WGS) entry which is preliminary data.</text>
</comment>
<organism evidence="2 3">
    <name type="scientific">Cutaneotrichosporon spelunceum</name>
    <dbReference type="NCBI Taxonomy" id="1672016"/>
    <lineage>
        <taxon>Eukaryota</taxon>
        <taxon>Fungi</taxon>
        <taxon>Dikarya</taxon>
        <taxon>Basidiomycota</taxon>
        <taxon>Agaricomycotina</taxon>
        <taxon>Tremellomycetes</taxon>
        <taxon>Trichosporonales</taxon>
        <taxon>Trichosporonaceae</taxon>
        <taxon>Cutaneotrichosporon</taxon>
    </lineage>
</organism>
<proteinExistence type="predicted"/>
<protein>
    <recommendedName>
        <fullName evidence="4">AB hydrolase-1 domain-containing protein</fullName>
    </recommendedName>
</protein>
<name>A0AAD3TX85_9TREE</name>
<sequence length="455" mass="49386">MDNEGEPTPLTDPHGYLALFKFNCRLPRCPRTGVSVSYADIGAPDGIPVLFVPPSGCSRWFAAPQDPLAASHNIRLIVVDRPGTGATPMVALPERIDTSCQQIASVLEHLDVAPAHMVATSAGVYIALRLLSAHPGLFLTGLSPPPSVYLVSPWSPPLPATDPLAYRQLLDWIPSGVLTTQDTTIPFVFNAVRGMEEAYGTTTKAVGGAVTAIKSWIGTWTVAPASPALSATSLEDGREDDTREDGTEVELDEKVEEEEPPSRRLWAPTAKYLTTEYLYAEDFRGIGQEHLVCLNRGEIDTGPAWFKTEIDAVAAAVRQEQLGEEVDSCPKGQGEKQTASEDKTGKDGLPNHADPGKVGFEPDEPEKAAEIVQHHPETDKVLRLPIDVWWGGLDGMVPRNGQEWLNKSFAAHPHEIAFVTHFVEDGDHSDLIMRGQGIGEVYLSILTQGHSTTRQ</sequence>
<dbReference type="SUPFAM" id="SSF53474">
    <property type="entry name" value="alpha/beta-Hydrolases"/>
    <property type="match status" value="1"/>
</dbReference>
<dbReference type="Proteomes" id="UP001222932">
    <property type="component" value="Unassembled WGS sequence"/>
</dbReference>
<evidence type="ECO:0000313" key="2">
    <source>
        <dbReference type="EMBL" id="GMK58413.1"/>
    </source>
</evidence>
<accession>A0AAD3TX85</accession>
<feature type="compositionally biased region" description="Acidic residues" evidence="1">
    <location>
        <begin position="247"/>
        <end position="259"/>
    </location>
</feature>
<gene>
    <name evidence="2" type="ORF">CspeluHIS016_0504450</name>
</gene>
<keyword evidence="3" id="KW-1185">Reference proteome</keyword>
<dbReference type="AlphaFoldDB" id="A0AAD3TX85"/>
<reference evidence="2" key="1">
    <citation type="journal article" date="2023" name="BMC Genomics">
        <title>Chromosome-level genome assemblies of Cutaneotrichosporon spp. (Trichosporonales, Basidiomycota) reveal imbalanced evolution between nucleotide sequences and chromosome synteny.</title>
        <authorList>
            <person name="Kobayashi Y."/>
            <person name="Kayamori A."/>
            <person name="Aoki K."/>
            <person name="Shiwa Y."/>
            <person name="Matsutani M."/>
            <person name="Fujita N."/>
            <person name="Sugita T."/>
            <person name="Iwasaki W."/>
            <person name="Tanaka N."/>
            <person name="Takashima M."/>
        </authorList>
    </citation>
    <scope>NUCLEOTIDE SEQUENCE</scope>
    <source>
        <strain evidence="2">HIS016</strain>
    </source>
</reference>
<feature type="region of interest" description="Disordered" evidence="1">
    <location>
        <begin position="228"/>
        <end position="263"/>
    </location>
</feature>
<evidence type="ECO:0000256" key="1">
    <source>
        <dbReference type="SAM" id="MobiDB-lite"/>
    </source>
</evidence>
<dbReference type="Gene3D" id="3.40.50.1820">
    <property type="entry name" value="alpha/beta hydrolase"/>
    <property type="match status" value="1"/>
</dbReference>